<dbReference type="InterPro" id="IPR052462">
    <property type="entry name" value="SLIRP/GR-RBP-like"/>
</dbReference>
<name>A0A2V2VJ25_TRYCR</name>
<dbReference type="VEuPathDB" id="TriTrypDB:TCDM_02013"/>
<dbReference type="GO" id="GO:0009967">
    <property type="term" value="P:positive regulation of signal transduction"/>
    <property type="evidence" value="ECO:0007669"/>
    <property type="project" value="UniProtKB-ARBA"/>
</dbReference>
<feature type="domain" description="RRM" evidence="5">
    <location>
        <begin position="43"/>
        <end position="121"/>
    </location>
</feature>
<feature type="region of interest" description="Disordered" evidence="4">
    <location>
        <begin position="18"/>
        <end position="37"/>
    </location>
</feature>
<proteinExistence type="predicted"/>
<keyword evidence="2 3" id="KW-0694">RNA-binding</keyword>
<dbReference type="GO" id="GO:0005737">
    <property type="term" value="C:cytoplasm"/>
    <property type="evidence" value="ECO:0007669"/>
    <property type="project" value="UniProtKB-ARBA"/>
</dbReference>
<sequence length="224" mass="24910">MSQIPLVSQYDPYGQTAQLQQLQQQQQQHIPPAQMNPEPDVLRNLMVNYIPTTVDEVQLRQLFERYGPIESVKIVCDRETRQSRGYGFVKFQSGSSAQQAIAGLNGFNILNKRLKVALAASGHQRSGIAGAVGDGNGYLGAYGGYGAYPSAANPYAQQQMMAMYQQYMMQAPQQTPHQGQQQQMPLPSHPQQQSPPQQQQQSPSSPQQQPQSQQQSQAARPVRR</sequence>
<dbReference type="VEuPathDB" id="TriTrypDB:BCY84_03218"/>
<dbReference type="InterPro" id="IPR035979">
    <property type="entry name" value="RBD_domain_sf"/>
</dbReference>
<dbReference type="VEuPathDB" id="TriTrypDB:TcCLB.507093.220"/>
<feature type="compositionally biased region" description="Low complexity" evidence="4">
    <location>
        <begin position="172"/>
        <end position="217"/>
    </location>
</feature>
<dbReference type="VEuPathDB" id="TriTrypDB:TcCL_ESM02446"/>
<dbReference type="OrthoDB" id="266020at2759"/>
<dbReference type="VEuPathDB" id="TriTrypDB:C3747_9g155"/>
<evidence type="ECO:0000313" key="6">
    <source>
        <dbReference type="EMBL" id="PWU96350.1"/>
    </source>
</evidence>
<dbReference type="Proteomes" id="UP000246121">
    <property type="component" value="Unassembled WGS sequence"/>
</dbReference>
<dbReference type="PANTHER" id="PTHR48027">
    <property type="entry name" value="HETEROGENEOUS NUCLEAR RIBONUCLEOPROTEIN 87F-RELATED"/>
    <property type="match status" value="1"/>
</dbReference>
<dbReference type="PROSITE" id="PS50102">
    <property type="entry name" value="RRM"/>
    <property type="match status" value="1"/>
</dbReference>
<protein>
    <submittedName>
        <fullName evidence="6">Putative RNA-binding protein</fullName>
    </submittedName>
</protein>
<evidence type="ECO:0000313" key="7">
    <source>
        <dbReference type="Proteomes" id="UP000246121"/>
    </source>
</evidence>
<dbReference type="VEuPathDB" id="TriTrypDB:TcBrA4_0056090"/>
<dbReference type="VEuPathDB" id="TriTrypDB:C4B63_19g103"/>
<reference evidence="6 7" key="1">
    <citation type="journal article" date="2018" name="Microb. Genom.">
        <title>Expanding an expanded genome: long-read sequencing of Trypanosoma cruzi.</title>
        <authorList>
            <person name="Berna L."/>
            <person name="Rodriguez M."/>
            <person name="Chiribao M.L."/>
            <person name="Parodi-Talice A."/>
            <person name="Pita S."/>
            <person name="Rijo G."/>
            <person name="Alvarez-Valin F."/>
            <person name="Robello C."/>
        </authorList>
    </citation>
    <scope>NUCLEOTIDE SEQUENCE [LARGE SCALE GENOMIC DNA]</scope>
    <source>
        <strain evidence="6 7">Dm28c</strain>
    </source>
</reference>
<dbReference type="VEuPathDB" id="TriTrypDB:ECC02_003561"/>
<dbReference type="VEuPathDB" id="TriTrypDB:Tc_MARK_4095"/>
<dbReference type="AlphaFoldDB" id="A0A2V2VJ25"/>
<evidence type="ECO:0000256" key="3">
    <source>
        <dbReference type="PROSITE-ProRule" id="PRU00176"/>
    </source>
</evidence>
<feature type="region of interest" description="Disordered" evidence="4">
    <location>
        <begin position="172"/>
        <end position="224"/>
    </location>
</feature>
<dbReference type="VEuPathDB" id="TriTrypDB:TcYC6_0075230"/>
<dbReference type="SUPFAM" id="SSF54928">
    <property type="entry name" value="RNA-binding domain, RBD"/>
    <property type="match status" value="1"/>
</dbReference>
<dbReference type="GO" id="GO:0010629">
    <property type="term" value="P:negative regulation of gene expression"/>
    <property type="evidence" value="ECO:0007669"/>
    <property type="project" value="UniProtKB-ARBA"/>
</dbReference>
<dbReference type="InterPro" id="IPR012677">
    <property type="entry name" value="Nucleotide-bd_a/b_plait_sf"/>
</dbReference>
<accession>A0A2V2VJ25</accession>
<organism evidence="6 7">
    <name type="scientific">Trypanosoma cruzi</name>
    <dbReference type="NCBI Taxonomy" id="5693"/>
    <lineage>
        <taxon>Eukaryota</taxon>
        <taxon>Discoba</taxon>
        <taxon>Euglenozoa</taxon>
        <taxon>Kinetoplastea</taxon>
        <taxon>Metakinetoplastina</taxon>
        <taxon>Trypanosomatida</taxon>
        <taxon>Trypanosomatidae</taxon>
        <taxon>Trypanosoma</taxon>
        <taxon>Schizotrypanum</taxon>
    </lineage>
</organism>
<dbReference type="EMBL" id="PRFA01000019">
    <property type="protein sequence ID" value="PWU96350.1"/>
    <property type="molecule type" value="Genomic_DNA"/>
</dbReference>
<dbReference type="Pfam" id="PF00076">
    <property type="entry name" value="RRM_1"/>
    <property type="match status" value="1"/>
</dbReference>
<dbReference type="Gene3D" id="3.30.70.330">
    <property type="match status" value="1"/>
</dbReference>
<comment type="caution">
    <text evidence="6">The sequence shown here is derived from an EMBL/GenBank/DDBJ whole genome shotgun (WGS) entry which is preliminary data.</text>
</comment>
<evidence type="ECO:0000259" key="5">
    <source>
        <dbReference type="PROSITE" id="PS50102"/>
    </source>
</evidence>
<evidence type="ECO:0000256" key="4">
    <source>
        <dbReference type="SAM" id="MobiDB-lite"/>
    </source>
</evidence>
<dbReference type="InterPro" id="IPR000504">
    <property type="entry name" value="RRM_dom"/>
</dbReference>
<dbReference type="VEuPathDB" id="TriTrypDB:TcG_02747"/>
<keyword evidence="1" id="KW-0677">Repeat</keyword>
<dbReference type="SMART" id="SM00360">
    <property type="entry name" value="RRM"/>
    <property type="match status" value="1"/>
</dbReference>
<dbReference type="FunFam" id="3.30.70.330:FF:000383">
    <property type="entry name" value="Sex lethal, isoform D"/>
    <property type="match status" value="1"/>
</dbReference>
<gene>
    <name evidence="6" type="ORF">C4B63_19g103</name>
</gene>
<feature type="compositionally biased region" description="Low complexity" evidence="4">
    <location>
        <begin position="18"/>
        <end position="28"/>
    </location>
</feature>
<dbReference type="GO" id="GO:0003729">
    <property type="term" value="F:mRNA binding"/>
    <property type="evidence" value="ECO:0007669"/>
    <property type="project" value="UniProtKB-ARBA"/>
</dbReference>
<evidence type="ECO:0000256" key="2">
    <source>
        <dbReference type="ARBA" id="ARBA00022884"/>
    </source>
</evidence>
<evidence type="ECO:0000256" key="1">
    <source>
        <dbReference type="ARBA" id="ARBA00022737"/>
    </source>
</evidence>